<proteinExistence type="predicted"/>
<accession>A0ABN7VTX4</accession>
<evidence type="ECO:0000313" key="1">
    <source>
        <dbReference type="EMBL" id="CAG8798446.1"/>
    </source>
</evidence>
<dbReference type="Proteomes" id="UP000789901">
    <property type="component" value="Unassembled WGS sequence"/>
</dbReference>
<sequence>MEEYNHNYYQVEFDMHNNTFYNNNQNEYTHHENEQTNTFNKYTHLENDQANTFHNWDLAMNITDTLKTISETSPEGTSYENIQNSAIFHGQNLDQANLDNMLCKQNEFDFSGNAFAINRIDKQTELDSNNDNENDQYEELREGLMFHNWNHAVNEVDKCTIVCEHFGRPESTKSKDSNKETTSKHIECTWQINLLCPKRNNSNKIVYVAKLVNEYKNHKLDFARYNFHDNIAFTTEMIEDVEFFVKKMNCNSQQICRAIEEKYFVKVYMQVLIPIIQQFCSKLHDQTNDASRLYEELLSKKDADPQWYVQLIFCDIVLNNNTSATNHYEMTLSLFLVVDNHLSSQLVVQALKDNKTKEAHIWILQQIKKAMSGAIPQFHIAQNISLNLKNTLKDRYNNFIKDFFEVQRTKSWAKAFVLKLFTAGMSSTSRVESYNSKVKRLLFNSNTMLLELSEKLTACILEEDKKMKYALFRASVPKMVLVMTADTILPNVCKILRKYLTVEILKIQEDQIKQLLQYHAILVGHNEMQRYLQVKN</sequence>
<dbReference type="EMBL" id="CAJVQB010021970">
    <property type="protein sequence ID" value="CAG8798446.1"/>
    <property type="molecule type" value="Genomic_DNA"/>
</dbReference>
<dbReference type="PANTHER" id="PTHR31669">
    <property type="entry name" value="PROTEIN FAR1-RELATED SEQUENCE 10-RELATED"/>
    <property type="match status" value="1"/>
</dbReference>
<gene>
    <name evidence="1" type="ORF">GMARGA_LOCUS22600</name>
</gene>
<comment type="caution">
    <text evidence="1">The sequence shown here is derived from an EMBL/GenBank/DDBJ whole genome shotgun (WGS) entry which is preliminary data.</text>
</comment>
<organism evidence="1 2">
    <name type="scientific">Gigaspora margarita</name>
    <dbReference type="NCBI Taxonomy" id="4874"/>
    <lineage>
        <taxon>Eukaryota</taxon>
        <taxon>Fungi</taxon>
        <taxon>Fungi incertae sedis</taxon>
        <taxon>Mucoromycota</taxon>
        <taxon>Glomeromycotina</taxon>
        <taxon>Glomeromycetes</taxon>
        <taxon>Diversisporales</taxon>
        <taxon>Gigasporaceae</taxon>
        <taxon>Gigaspora</taxon>
    </lineage>
</organism>
<keyword evidence="2" id="KW-1185">Reference proteome</keyword>
<evidence type="ECO:0000313" key="2">
    <source>
        <dbReference type="Proteomes" id="UP000789901"/>
    </source>
</evidence>
<dbReference type="PANTHER" id="PTHR31669:SF306">
    <property type="entry name" value="PROTEIN FAR1-RELATED SEQUENCE"/>
    <property type="match status" value="1"/>
</dbReference>
<reference evidence="1 2" key="1">
    <citation type="submission" date="2021-06" db="EMBL/GenBank/DDBJ databases">
        <authorList>
            <person name="Kallberg Y."/>
            <person name="Tangrot J."/>
            <person name="Rosling A."/>
        </authorList>
    </citation>
    <scope>NUCLEOTIDE SEQUENCE [LARGE SCALE GENOMIC DNA]</scope>
    <source>
        <strain evidence="1 2">120-4 pot B 10/14</strain>
    </source>
</reference>
<name>A0ABN7VTX4_GIGMA</name>
<dbReference type="InterPro" id="IPR031052">
    <property type="entry name" value="FHY3/FAR1"/>
</dbReference>
<protein>
    <submittedName>
        <fullName evidence="1">44902_t:CDS:1</fullName>
    </submittedName>
</protein>